<keyword evidence="5 12" id="KW-0378">Hydrolase</keyword>
<dbReference type="EC" id="4.2.99.18" evidence="12"/>
<keyword evidence="10 12" id="KW-0456">Lyase</keyword>
<feature type="binding site" evidence="12">
    <location>
        <position position="187"/>
    </location>
    <ligand>
        <name>[4Fe-4S] cluster</name>
        <dbReference type="ChEBI" id="CHEBI:49883"/>
    </ligand>
</feature>
<dbReference type="GO" id="GO:0019104">
    <property type="term" value="F:DNA N-glycosylase activity"/>
    <property type="evidence" value="ECO:0007669"/>
    <property type="project" value="UniProtKB-UniRule"/>
</dbReference>
<dbReference type="FunFam" id="1.10.340.30:FF:000001">
    <property type="entry name" value="Endonuclease III"/>
    <property type="match status" value="1"/>
</dbReference>
<dbReference type="InterPro" id="IPR004036">
    <property type="entry name" value="Endonuclease-III-like_CS2"/>
</dbReference>
<proteinExistence type="inferred from homology"/>
<feature type="binding site" evidence="12">
    <location>
        <position position="194"/>
    </location>
    <ligand>
        <name>[4Fe-4S] cluster</name>
        <dbReference type="ChEBI" id="CHEBI:49883"/>
    </ligand>
</feature>
<dbReference type="Pfam" id="PF00633">
    <property type="entry name" value="HHH"/>
    <property type="match status" value="1"/>
</dbReference>
<dbReference type="GO" id="GO:0046872">
    <property type="term" value="F:metal ion binding"/>
    <property type="evidence" value="ECO:0007669"/>
    <property type="project" value="UniProtKB-KW"/>
</dbReference>
<keyword evidence="3 12" id="KW-0479">Metal-binding</keyword>
<dbReference type="PANTHER" id="PTHR10359">
    <property type="entry name" value="A/G-SPECIFIC ADENINE GLYCOSYLASE/ENDONUCLEASE III"/>
    <property type="match status" value="1"/>
</dbReference>
<dbReference type="InterPro" id="IPR003265">
    <property type="entry name" value="HhH-GPD_domain"/>
</dbReference>
<dbReference type="Gene3D" id="1.10.340.30">
    <property type="entry name" value="Hypothetical protein, domain 2"/>
    <property type="match status" value="1"/>
</dbReference>
<dbReference type="SMART" id="SM00478">
    <property type="entry name" value="ENDO3c"/>
    <property type="match status" value="1"/>
</dbReference>
<keyword evidence="8 12" id="KW-0238">DNA-binding</keyword>
<dbReference type="InterPro" id="IPR005759">
    <property type="entry name" value="Nth"/>
</dbReference>
<dbReference type="CDD" id="cd00056">
    <property type="entry name" value="ENDO3c"/>
    <property type="match status" value="1"/>
</dbReference>
<evidence type="ECO:0000256" key="1">
    <source>
        <dbReference type="ARBA" id="ARBA00008343"/>
    </source>
</evidence>
<keyword evidence="9 12" id="KW-0234">DNA repair</keyword>
<evidence type="ECO:0000256" key="12">
    <source>
        <dbReference type="HAMAP-Rule" id="MF_00942"/>
    </source>
</evidence>
<evidence type="ECO:0000256" key="10">
    <source>
        <dbReference type="ARBA" id="ARBA00023239"/>
    </source>
</evidence>
<dbReference type="SUPFAM" id="SSF48150">
    <property type="entry name" value="DNA-glycosylase"/>
    <property type="match status" value="1"/>
</dbReference>
<evidence type="ECO:0000259" key="13">
    <source>
        <dbReference type="SMART" id="SM00478"/>
    </source>
</evidence>
<evidence type="ECO:0000256" key="7">
    <source>
        <dbReference type="ARBA" id="ARBA00023014"/>
    </source>
</evidence>
<dbReference type="Pfam" id="PF00730">
    <property type="entry name" value="HhH-GPD"/>
    <property type="match status" value="1"/>
</dbReference>
<keyword evidence="11 12" id="KW-0326">Glycosidase</keyword>
<dbReference type="GO" id="GO:0140078">
    <property type="term" value="F:class I DNA-(apurinic or apyrimidinic site) endonuclease activity"/>
    <property type="evidence" value="ECO:0007669"/>
    <property type="project" value="UniProtKB-EC"/>
</dbReference>
<dbReference type="AlphaFoldDB" id="A0A9D1MHQ4"/>
<dbReference type="Proteomes" id="UP000824094">
    <property type="component" value="Unassembled WGS sequence"/>
</dbReference>
<dbReference type="GO" id="GO:0003677">
    <property type="term" value="F:DNA binding"/>
    <property type="evidence" value="ECO:0007669"/>
    <property type="project" value="UniProtKB-UniRule"/>
</dbReference>
<comment type="function">
    <text evidence="12">DNA repair enzyme that has both DNA N-glycosylase activity and AP-lyase activity. The DNA N-glycosylase activity releases various damaged pyrimidines from DNA by cleaving the N-glycosidic bond, leaving an AP (apurinic/apyrimidinic) site. The AP-lyase activity cleaves the phosphodiester bond 3' to the AP site by a beta-elimination, leaving a 3'-terminal unsaturated sugar and a product with a terminal 5'-phosphate.</text>
</comment>
<dbReference type="PIRSF" id="PIRSF001435">
    <property type="entry name" value="Nth"/>
    <property type="match status" value="1"/>
</dbReference>
<comment type="catalytic activity">
    <reaction evidence="12">
        <text>2'-deoxyribonucleotide-(2'-deoxyribose 5'-phosphate)-2'-deoxyribonucleotide-DNA = a 3'-end 2'-deoxyribonucleotide-(2,3-dehydro-2,3-deoxyribose 5'-phosphate)-DNA + a 5'-end 5'-phospho-2'-deoxyribonucleoside-DNA + H(+)</text>
        <dbReference type="Rhea" id="RHEA:66592"/>
        <dbReference type="Rhea" id="RHEA-COMP:13180"/>
        <dbReference type="Rhea" id="RHEA-COMP:16897"/>
        <dbReference type="Rhea" id="RHEA-COMP:17067"/>
        <dbReference type="ChEBI" id="CHEBI:15378"/>
        <dbReference type="ChEBI" id="CHEBI:136412"/>
        <dbReference type="ChEBI" id="CHEBI:157695"/>
        <dbReference type="ChEBI" id="CHEBI:167181"/>
        <dbReference type="EC" id="4.2.99.18"/>
    </reaction>
</comment>
<feature type="domain" description="HhH-GPD" evidence="13">
    <location>
        <begin position="38"/>
        <end position="185"/>
    </location>
</feature>
<reference evidence="14" key="1">
    <citation type="submission" date="2020-10" db="EMBL/GenBank/DDBJ databases">
        <authorList>
            <person name="Gilroy R."/>
        </authorList>
    </citation>
    <scope>NUCLEOTIDE SEQUENCE</scope>
    <source>
        <strain evidence="14">18911</strain>
    </source>
</reference>
<organism evidence="14 15">
    <name type="scientific">Candidatus Stercoripulliclostridium merdigallinarum</name>
    <dbReference type="NCBI Taxonomy" id="2840951"/>
    <lineage>
        <taxon>Bacteria</taxon>
        <taxon>Bacillati</taxon>
        <taxon>Bacillota</taxon>
        <taxon>Clostridia</taxon>
        <taxon>Eubacteriales</taxon>
        <taxon>Candidatus Stercoripulliclostridium</taxon>
    </lineage>
</organism>
<dbReference type="InterPro" id="IPR000445">
    <property type="entry name" value="HhH_motif"/>
</dbReference>
<keyword evidence="2 12" id="KW-0004">4Fe-4S</keyword>
<protein>
    <recommendedName>
        <fullName evidence="12">Endonuclease III</fullName>
        <ecNumber evidence="12">4.2.99.18</ecNumber>
    </recommendedName>
    <alternativeName>
        <fullName evidence="12">DNA-(apurinic or apyrimidinic site) lyase</fullName>
    </alternativeName>
</protein>
<dbReference type="HAMAP" id="MF_00942">
    <property type="entry name" value="Nth"/>
    <property type="match status" value="1"/>
</dbReference>
<dbReference type="GO" id="GO:0051539">
    <property type="term" value="F:4 iron, 4 sulfur cluster binding"/>
    <property type="evidence" value="ECO:0007669"/>
    <property type="project" value="UniProtKB-UniRule"/>
</dbReference>
<dbReference type="GO" id="GO:0006285">
    <property type="term" value="P:base-excision repair, AP site formation"/>
    <property type="evidence" value="ECO:0007669"/>
    <property type="project" value="TreeGrafter"/>
</dbReference>
<evidence type="ECO:0000256" key="5">
    <source>
        <dbReference type="ARBA" id="ARBA00022801"/>
    </source>
</evidence>
<keyword evidence="14" id="KW-0540">Nuclease</keyword>
<evidence type="ECO:0000256" key="9">
    <source>
        <dbReference type="ARBA" id="ARBA00023204"/>
    </source>
</evidence>
<feature type="binding site" evidence="12">
    <location>
        <position position="203"/>
    </location>
    <ligand>
        <name>[4Fe-4S] cluster</name>
        <dbReference type="ChEBI" id="CHEBI:49883"/>
    </ligand>
</feature>
<dbReference type="FunFam" id="1.10.1670.10:FF:000001">
    <property type="entry name" value="Endonuclease III"/>
    <property type="match status" value="1"/>
</dbReference>
<comment type="cofactor">
    <cofactor evidence="12">
        <name>[4Fe-4S] cluster</name>
        <dbReference type="ChEBI" id="CHEBI:49883"/>
    </cofactor>
    <text evidence="12">Binds 1 [4Fe-4S] cluster.</text>
</comment>
<dbReference type="EMBL" id="DVNF01000147">
    <property type="protein sequence ID" value="HIU60718.1"/>
    <property type="molecule type" value="Genomic_DNA"/>
</dbReference>
<name>A0A9D1MHQ4_9FIRM</name>
<keyword evidence="7 12" id="KW-0411">Iron-sulfur</keyword>
<keyword evidence="4 12" id="KW-0227">DNA damage</keyword>
<keyword evidence="6 12" id="KW-0408">Iron</keyword>
<dbReference type="InterPro" id="IPR011257">
    <property type="entry name" value="DNA_glycosylase"/>
</dbReference>
<reference evidence="14" key="2">
    <citation type="journal article" date="2021" name="PeerJ">
        <title>Extensive microbial diversity within the chicken gut microbiome revealed by metagenomics and culture.</title>
        <authorList>
            <person name="Gilroy R."/>
            <person name="Ravi A."/>
            <person name="Getino M."/>
            <person name="Pursley I."/>
            <person name="Horton D.L."/>
            <person name="Alikhan N.F."/>
            <person name="Baker D."/>
            <person name="Gharbi K."/>
            <person name="Hall N."/>
            <person name="Watson M."/>
            <person name="Adriaenssens E.M."/>
            <person name="Foster-Nyarko E."/>
            <person name="Jarju S."/>
            <person name="Secka A."/>
            <person name="Antonio M."/>
            <person name="Oren A."/>
            <person name="Chaudhuri R.R."/>
            <person name="La Ragione R."/>
            <person name="Hildebrand F."/>
            <person name="Pallen M.J."/>
        </authorList>
    </citation>
    <scope>NUCLEOTIDE SEQUENCE</scope>
    <source>
        <strain evidence="14">18911</strain>
    </source>
</reference>
<evidence type="ECO:0000313" key="15">
    <source>
        <dbReference type="Proteomes" id="UP000824094"/>
    </source>
</evidence>
<dbReference type="InterPro" id="IPR003651">
    <property type="entry name" value="Endonuclease3_FeS-loop_motif"/>
</dbReference>
<accession>A0A9D1MHQ4</accession>
<evidence type="ECO:0000256" key="2">
    <source>
        <dbReference type="ARBA" id="ARBA00022485"/>
    </source>
</evidence>
<feature type="binding site" evidence="12">
    <location>
        <position position="197"/>
    </location>
    <ligand>
        <name>[4Fe-4S] cluster</name>
        <dbReference type="ChEBI" id="CHEBI:49883"/>
    </ligand>
</feature>
<dbReference type="InterPro" id="IPR023170">
    <property type="entry name" value="HhH_base_excis_C"/>
</dbReference>
<evidence type="ECO:0000313" key="14">
    <source>
        <dbReference type="EMBL" id="HIU60718.1"/>
    </source>
</evidence>
<dbReference type="PANTHER" id="PTHR10359:SF18">
    <property type="entry name" value="ENDONUCLEASE III"/>
    <property type="match status" value="1"/>
</dbReference>
<dbReference type="NCBIfam" id="TIGR01083">
    <property type="entry name" value="nth"/>
    <property type="match status" value="1"/>
</dbReference>
<gene>
    <name evidence="12 14" type="primary">nth</name>
    <name evidence="14" type="ORF">IAB05_04950</name>
</gene>
<dbReference type="SMART" id="SM00525">
    <property type="entry name" value="FES"/>
    <property type="match status" value="1"/>
</dbReference>
<keyword evidence="14" id="KW-0255">Endonuclease</keyword>
<comment type="similarity">
    <text evidence="1 12">Belongs to the Nth/MutY family.</text>
</comment>
<dbReference type="Gene3D" id="1.10.1670.10">
    <property type="entry name" value="Helix-hairpin-Helix base-excision DNA repair enzymes (C-terminal)"/>
    <property type="match status" value="1"/>
</dbReference>
<evidence type="ECO:0000256" key="11">
    <source>
        <dbReference type="ARBA" id="ARBA00023295"/>
    </source>
</evidence>
<evidence type="ECO:0000256" key="6">
    <source>
        <dbReference type="ARBA" id="ARBA00023004"/>
    </source>
</evidence>
<comment type="caution">
    <text evidence="14">The sequence shown here is derived from an EMBL/GenBank/DDBJ whole genome shotgun (WGS) entry which is preliminary data.</text>
</comment>
<evidence type="ECO:0000256" key="4">
    <source>
        <dbReference type="ARBA" id="ARBA00022763"/>
    </source>
</evidence>
<evidence type="ECO:0000256" key="8">
    <source>
        <dbReference type="ARBA" id="ARBA00023125"/>
    </source>
</evidence>
<sequence>MDNKRAQKILDELKKMHPDAGCELNYGTPFELLVAVILSAQCTDKRVNEVTKDLFKKYNTPEQYATMTPAELEPLIHSCGFFHNKAVNIIGAAKGIVDRFGGEVPKTMAELTSLPGVGRKTASVVMTVAFDEPAMPVDTHVFRVSGRLGLSHGKNPEQVEKDLKDLYPPSDWNIVHHTLIFHGRYICKALRPNCSECTLTEYCPYFKENN</sequence>
<evidence type="ECO:0000256" key="3">
    <source>
        <dbReference type="ARBA" id="ARBA00022723"/>
    </source>
</evidence>
<dbReference type="PROSITE" id="PS01155">
    <property type="entry name" value="ENDONUCLEASE_III_2"/>
    <property type="match status" value="1"/>
</dbReference>